<dbReference type="PROSITE" id="PS51257">
    <property type="entry name" value="PROKAR_LIPOPROTEIN"/>
    <property type="match status" value="1"/>
</dbReference>
<name>E7FVP1_ERYRH</name>
<evidence type="ECO:0000313" key="4">
    <source>
        <dbReference type="Proteomes" id="UP000003028"/>
    </source>
</evidence>
<keyword evidence="4" id="KW-1185">Reference proteome</keyword>
<feature type="signal peptide" evidence="2">
    <location>
        <begin position="1"/>
        <end position="21"/>
    </location>
</feature>
<evidence type="ECO:0000256" key="2">
    <source>
        <dbReference type="SAM" id="SignalP"/>
    </source>
</evidence>
<gene>
    <name evidence="3" type="ORF">HMPREF0357_11068</name>
</gene>
<organism evidence="3 4">
    <name type="scientific">Erysipelothrix rhusiopathiae ATCC 19414</name>
    <dbReference type="NCBI Taxonomy" id="525280"/>
    <lineage>
        <taxon>Bacteria</taxon>
        <taxon>Bacillati</taxon>
        <taxon>Bacillota</taxon>
        <taxon>Erysipelotrichia</taxon>
        <taxon>Erysipelotrichales</taxon>
        <taxon>Erysipelotrichaceae</taxon>
        <taxon>Erysipelothrix</taxon>
    </lineage>
</organism>
<protein>
    <recommendedName>
        <fullName evidence="5">DUF5067 domain-containing protein</fullName>
    </recommendedName>
</protein>
<evidence type="ECO:0000313" key="3">
    <source>
        <dbReference type="EMBL" id="EFY08961.1"/>
    </source>
</evidence>
<dbReference type="Proteomes" id="UP000003028">
    <property type="component" value="Unassembled WGS sequence"/>
</dbReference>
<proteinExistence type="predicted"/>
<dbReference type="EMBL" id="ACLK02000002">
    <property type="protein sequence ID" value="EFY08961.1"/>
    <property type="molecule type" value="Genomic_DNA"/>
</dbReference>
<dbReference type="RefSeq" id="WP_003774914.1">
    <property type="nucleotide sequence ID" value="NZ_ACLK02000002.1"/>
</dbReference>
<sequence length="255" mass="29595">MKKIIVLLTMILILTGCGSKSIDVTFKSDEPKMIGDLTGKVLNTSEETWKDGIPTFDEEYLPFFLGWMYNDEVINIESFNFDELKKDVVLVAKWDEEALQKSVKDKEEKEKIEKEKRLAKEREEAAIKAKEKEQENEEKADEFISMASAMLEKNFEGRATHDVYKETLEGKKIIKIRMNVTDSDTIDAFAYNITKGMFKDEMKYFMKNLKNMEREMVSANKSDRKIVYIINNPANEDSMLYFSVDGITSESLFQE</sequence>
<accession>E7FVP1</accession>
<feature type="chain" id="PRO_5003218173" description="DUF5067 domain-containing protein" evidence="2">
    <location>
        <begin position="22"/>
        <end position="255"/>
    </location>
</feature>
<keyword evidence="2" id="KW-0732">Signal</keyword>
<dbReference type="STRING" id="1648.A2I91_02350"/>
<evidence type="ECO:0008006" key="5">
    <source>
        <dbReference type="Google" id="ProtNLM"/>
    </source>
</evidence>
<comment type="caution">
    <text evidence="3">The sequence shown here is derived from an EMBL/GenBank/DDBJ whole genome shotgun (WGS) entry which is preliminary data.</text>
</comment>
<dbReference type="AlphaFoldDB" id="E7FVP1"/>
<reference evidence="3" key="1">
    <citation type="submission" date="2011-01" db="EMBL/GenBank/DDBJ databases">
        <authorList>
            <person name="Muzny D."/>
            <person name="Qin X."/>
            <person name="Buhay C."/>
            <person name="Dugan-Rocha S."/>
            <person name="Ding Y."/>
            <person name="Chen G."/>
            <person name="Hawes A."/>
            <person name="Holder M."/>
            <person name="Jhangiani S."/>
            <person name="Johnson A."/>
            <person name="Khan Z."/>
            <person name="Li Z."/>
            <person name="Liu W."/>
            <person name="Liu X."/>
            <person name="Perez L."/>
            <person name="Shen H."/>
            <person name="Wang Q."/>
            <person name="Watt J."/>
            <person name="Xi L."/>
            <person name="Xin Y."/>
            <person name="Zhou J."/>
            <person name="Deng J."/>
            <person name="Jiang H."/>
            <person name="Liu Y."/>
            <person name="Qu J."/>
            <person name="Song X.-Z."/>
            <person name="Zhang L."/>
            <person name="Villasana D."/>
            <person name="Johnson A."/>
            <person name="Liu J."/>
            <person name="Liyanage D."/>
            <person name="Lorensuhewa L."/>
            <person name="Robinson T."/>
            <person name="Song A."/>
            <person name="Song B.-B."/>
            <person name="Dinh H."/>
            <person name="Thornton R."/>
            <person name="Coyle M."/>
            <person name="Francisco L."/>
            <person name="Jackson L."/>
            <person name="Javaid M."/>
            <person name="Korchina V."/>
            <person name="Kovar C."/>
            <person name="Mata R."/>
            <person name="Mathew T."/>
            <person name="Ngo R."/>
            <person name="Nguyen L."/>
            <person name="Nguyen N."/>
            <person name="Okwuonu G."/>
            <person name="Ongeri F."/>
            <person name="Pham C."/>
            <person name="Simmons D."/>
            <person name="Wilczek-Boney K."/>
            <person name="Hale W."/>
            <person name="Jakkamsetti A."/>
            <person name="Pham P."/>
            <person name="Ruth R."/>
            <person name="San Lucas F."/>
            <person name="Warren J."/>
            <person name="Zhang J."/>
            <person name="Zhao Z."/>
            <person name="Zhou C."/>
            <person name="Zhu D."/>
            <person name="Lee S."/>
            <person name="Bess C."/>
            <person name="Blankenburg K."/>
            <person name="Forbes L."/>
            <person name="Fu Q."/>
            <person name="Gubbala S."/>
            <person name="Hirani K."/>
            <person name="Jayaseelan J.C."/>
            <person name="Lara F."/>
            <person name="Munidasa M."/>
            <person name="Palculict T."/>
            <person name="Patil S."/>
            <person name="Pu L.-L."/>
            <person name="Saada N."/>
            <person name="Tang L."/>
            <person name="Weissenberger G."/>
            <person name="Zhu Y."/>
            <person name="Hemphill L."/>
            <person name="Shang Y."/>
            <person name="Youmans B."/>
            <person name="Ayvaz T."/>
            <person name="Ross M."/>
            <person name="Santibanez J."/>
            <person name="Aqrawi P."/>
            <person name="Gross S."/>
            <person name="Joshi V."/>
            <person name="Fowler G."/>
            <person name="Nazareth L."/>
            <person name="Reid J."/>
            <person name="Worley K."/>
            <person name="Petrosino J."/>
            <person name="Highlander S."/>
            <person name="Gibbs R."/>
        </authorList>
    </citation>
    <scope>NUCLEOTIDE SEQUENCE [LARGE SCALE GENOMIC DNA]</scope>
    <source>
        <strain evidence="3">ATCC 19414</strain>
    </source>
</reference>
<keyword evidence="1" id="KW-0175">Coiled coil</keyword>
<evidence type="ECO:0000256" key="1">
    <source>
        <dbReference type="SAM" id="Coils"/>
    </source>
</evidence>
<feature type="coiled-coil region" evidence="1">
    <location>
        <begin position="102"/>
        <end position="142"/>
    </location>
</feature>